<evidence type="ECO:0000313" key="3">
    <source>
        <dbReference type="EMBL" id="KJH48860.1"/>
    </source>
</evidence>
<feature type="transmembrane region" description="Helical" evidence="2">
    <location>
        <begin position="9"/>
        <end position="33"/>
    </location>
</feature>
<dbReference type="EMBL" id="KN716253">
    <property type="protein sequence ID" value="KJH48860.1"/>
    <property type="molecule type" value="Genomic_DNA"/>
</dbReference>
<feature type="region of interest" description="Disordered" evidence="1">
    <location>
        <begin position="87"/>
        <end position="107"/>
    </location>
</feature>
<sequence>MELHFDVDYLIELCTIFFLMKLLWFLAVVYVTFAQLYPPPFFGFGGNSPYFNRRYYPYSFYNPYSPYGLYGPYGSHFNYPNTRNSNRNYPRHGHGPDETCDCSIEAK</sequence>
<evidence type="ECO:0000256" key="1">
    <source>
        <dbReference type="SAM" id="MobiDB-lite"/>
    </source>
</evidence>
<reference evidence="3 4" key="1">
    <citation type="submission" date="2013-11" db="EMBL/GenBank/DDBJ databases">
        <title>Draft genome of the bovine lungworm Dictyocaulus viviparus.</title>
        <authorList>
            <person name="Mitreva M."/>
        </authorList>
    </citation>
    <scope>NUCLEOTIDE SEQUENCE [LARGE SCALE GENOMIC DNA]</scope>
    <source>
        <strain evidence="3 4">HannoverDv2000</strain>
    </source>
</reference>
<reference evidence="4" key="2">
    <citation type="journal article" date="2016" name="Sci. Rep.">
        <title>Dictyocaulus viviparus genome, variome and transcriptome elucidate lungworm biology and support future intervention.</title>
        <authorList>
            <person name="McNulty S.N."/>
            <person name="Strube C."/>
            <person name="Rosa B.A."/>
            <person name="Martin J.C."/>
            <person name="Tyagi R."/>
            <person name="Choi Y.J."/>
            <person name="Wang Q."/>
            <person name="Hallsworth Pepin K."/>
            <person name="Zhang X."/>
            <person name="Ozersky P."/>
            <person name="Wilson R.K."/>
            <person name="Sternberg P.W."/>
            <person name="Gasser R.B."/>
            <person name="Mitreva M."/>
        </authorList>
    </citation>
    <scope>NUCLEOTIDE SEQUENCE [LARGE SCALE GENOMIC DNA]</scope>
    <source>
        <strain evidence="4">HannoverDv2000</strain>
    </source>
</reference>
<dbReference type="AlphaFoldDB" id="A0A0D8XWH9"/>
<dbReference type="Proteomes" id="UP000053766">
    <property type="component" value="Unassembled WGS sequence"/>
</dbReference>
<evidence type="ECO:0000313" key="4">
    <source>
        <dbReference type="Proteomes" id="UP000053766"/>
    </source>
</evidence>
<organism evidence="3 4">
    <name type="scientific">Dictyocaulus viviparus</name>
    <name type="common">Bovine lungworm</name>
    <dbReference type="NCBI Taxonomy" id="29172"/>
    <lineage>
        <taxon>Eukaryota</taxon>
        <taxon>Metazoa</taxon>
        <taxon>Ecdysozoa</taxon>
        <taxon>Nematoda</taxon>
        <taxon>Chromadorea</taxon>
        <taxon>Rhabditida</taxon>
        <taxon>Rhabditina</taxon>
        <taxon>Rhabditomorpha</taxon>
        <taxon>Strongyloidea</taxon>
        <taxon>Metastrongylidae</taxon>
        <taxon>Dictyocaulus</taxon>
    </lineage>
</organism>
<gene>
    <name evidence="3" type="ORF">DICVIV_04986</name>
</gene>
<evidence type="ECO:0000256" key="2">
    <source>
        <dbReference type="SAM" id="Phobius"/>
    </source>
</evidence>
<keyword evidence="2" id="KW-0472">Membrane</keyword>
<accession>A0A0D8XWH9</accession>
<keyword evidence="2" id="KW-1133">Transmembrane helix</keyword>
<keyword evidence="4" id="KW-1185">Reference proteome</keyword>
<keyword evidence="2" id="KW-0812">Transmembrane</keyword>
<protein>
    <submittedName>
        <fullName evidence="3">Sulfur globule protein CV3 domain protein</fullName>
    </submittedName>
</protein>
<proteinExistence type="predicted"/>
<name>A0A0D8XWH9_DICVI</name>